<evidence type="ECO:0000313" key="3">
    <source>
        <dbReference type="EMBL" id="SHN44992.1"/>
    </source>
</evidence>
<dbReference type="InterPro" id="IPR001466">
    <property type="entry name" value="Beta-lactam-related"/>
</dbReference>
<proteinExistence type="predicted"/>
<feature type="signal peptide" evidence="1">
    <location>
        <begin position="1"/>
        <end position="21"/>
    </location>
</feature>
<accession>A0A1M7RFP3</accession>
<keyword evidence="1" id="KW-0732">Signal</keyword>
<sequence>MPVRTLISLTLSLILASSALGQEVSGKLPADTSLVAGTNSISGARDWDAQRDKGLLVLTAPEGDSRFVLVEVRADNPQAATAAAWVRYQPSFKRTVRQTTRRPDANGWKQHTVLEYETAPTEKRWVEAHALQNGASWTVLLVDGSEQTLSKREAAYQLAIQSLQPKDYVRESFASRTPQPLDAVRQQQMRSFLLDSMKKLGIPGLSYALLDHGKVVFEGGLGVRELGKPAPVDANTLFMAASNTKGMSTLMLSTLVDEGKLKWDQPVTQVYPAFKLGSAETTAQVLVKHLVCACTGLPRQDLEWIFEYKDATPEDSLKLLATNSPTSGFGEVYQYNNLMASAAGYIGGHLAYPDKLLGAAYDEAMQRRIFTPLGMDSTTFDMAKALRSNHASPHGTSLDGKIEVMPMAMNYSVVPHRPAGGVWTSAHDMVRYVQLEANQGKLPDGTQLVSADALLARRIPQVSEGRDANYGMGLSVETAWGVQVVMHGGSLFGYKSNFFLLPDSGTGIVLLTNSDQGVGLLRPTMRRLLEIVYDGKPEAAESVRQTAARDVTERKTERDHNKPAAVASAVLARRYRSAELGELAVLRKGKDVVFDFGEWQSPVAARKNADGALSFVTTSTAFWGLEFIAGGAPGKRTLLVRDGQHEYAFSEI</sequence>
<evidence type="ECO:0000256" key="1">
    <source>
        <dbReference type="SAM" id="SignalP"/>
    </source>
</evidence>
<reference evidence="4" key="1">
    <citation type="submission" date="2016-11" db="EMBL/GenBank/DDBJ databases">
        <authorList>
            <person name="Varghese N."/>
            <person name="Submissions S."/>
        </authorList>
    </citation>
    <scope>NUCLEOTIDE SEQUENCE [LARGE SCALE GENOMIC DNA]</scope>
    <source>
        <strain evidence="4">Sac-22</strain>
    </source>
</reference>
<dbReference type="InterPro" id="IPR050491">
    <property type="entry name" value="AmpC-like"/>
</dbReference>
<dbReference type="Gene3D" id="3.40.710.10">
    <property type="entry name" value="DD-peptidase/beta-lactamase superfamily"/>
    <property type="match status" value="1"/>
</dbReference>
<evidence type="ECO:0000313" key="4">
    <source>
        <dbReference type="Proteomes" id="UP000184339"/>
    </source>
</evidence>
<feature type="chain" id="PRO_5012771325" evidence="1">
    <location>
        <begin position="22"/>
        <end position="652"/>
    </location>
</feature>
<gene>
    <name evidence="3" type="ORF">SAMN05192549_1335</name>
</gene>
<dbReference type="PANTHER" id="PTHR46825">
    <property type="entry name" value="D-ALANYL-D-ALANINE-CARBOXYPEPTIDASE/ENDOPEPTIDASE AMPH"/>
    <property type="match status" value="1"/>
</dbReference>
<organism evidence="3 4">
    <name type="scientific">Duganella sacchari</name>
    <dbReference type="NCBI Taxonomy" id="551987"/>
    <lineage>
        <taxon>Bacteria</taxon>
        <taxon>Pseudomonadati</taxon>
        <taxon>Pseudomonadota</taxon>
        <taxon>Betaproteobacteria</taxon>
        <taxon>Burkholderiales</taxon>
        <taxon>Oxalobacteraceae</taxon>
        <taxon>Telluria group</taxon>
        <taxon>Duganella</taxon>
    </lineage>
</organism>
<name>A0A1M7RFP3_9BURK</name>
<dbReference type="SUPFAM" id="SSF56601">
    <property type="entry name" value="beta-lactamase/transpeptidase-like"/>
    <property type="match status" value="1"/>
</dbReference>
<dbReference type="PANTHER" id="PTHR46825:SF15">
    <property type="entry name" value="BETA-LACTAMASE-RELATED DOMAIN-CONTAINING PROTEIN"/>
    <property type="match status" value="1"/>
</dbReference>
<dbReference type="STRING" id="551987.SAMN05192549_1335"/>
<dbReference type="Pfam" id="PF00144">
    <property type="entry name" value="Beta-lactamase"/>
    <property type="match status" value="1"/>
</dbReference>
<evidence type="ECO:0000259" key="2">
    <source>
        <dbReference type="Pfam" id="PF00144"/>
    </source>
</evidence>
<protein>
    <submittedName>
        <fullName evidence="3">CubicO group peptidase, beta-lactamase class C family</fullName>
    </submittedName>
</protein>
<dbReference type="EMBL" id="FRCX01000033">
    <property type="protein sequence ID" value="SHN44992.1"/>
    <property type="molecule type" value="Genomic_DNA"/>
</dbReference>
<feature type="domain" description="Beta-lactamase-related" evidence="2">
    <location>
        <begin position="195"/>
        <end position="517"/>
    </location>
</feature>
<dbReference type="RefSeq" id="WP_072791136.1">
    <property type="nucleotide sequence ID" value="NZ_FRCX01000033.1"/>
</dbReference>
<keyword evidence="4" id="KW-1185">Reference proteome</keyword>
<dbReference type="Proteomes" id="UP000184339">
    <property type="component" value="Unassembled WGS sequence"/>
</dbReference>
<dbReference type="AlphaFoldDB" id="A0A1M7RFP3"/>
<dbReference type="InterPro" id="IPR012338">
    <property type="entry name" value="Beta-lactam/transpept-like"/>
</dbReference>